<dbReference type="AlphaFoldDB" id="A0A2M6UJZ6"/>
<proteinExistence type="predicted"/>
<dbReference type="Proteomes" id="UP000228930">
    <property type="component" value="Unassembled WGS sequence"/>
</dbReference>
<comment type="caution">
    <text evidence="1">The sequence shown here is derived from an EMBL/GenBank/DDBJ whole genome shotgun (WGS) entry which is preliminary data.</text>
</comment>
<dbReference type="Gene3D" id="3.40.50.2000">
    <property type="entry name" value="Glycogen Phosphorylase B"/>
    <property type="match status" value="1"/>
</dbReference>
<sequence length="354" mass="40456">MSKQKSAVLFVSFAPNHSSHHRRLQDISGAAIDLTIYKTRSDKNIETLLQRTFKLTYIRLFFVLLFSKADVFWLWGIDACLVGSVAKIVRRKKTIIWDISDINPHFLGKSLKARFFRAIERTLLPTVNWLLLTSPEFLTQYYSMKLSSTKVEVIENLLAGQQPSEVPSPPDLAKFKIVYTGIFRSVRALQIIAEVASALPEQVEFNLYGFCSNGAEEAEYENLKSLPNVTLHGKYDMRDLHRIHAENHLIFGLLDKDADDNERWLLPNRIYHAGAFRRPILTNRGTFTAKVVEQRRLGYVCDFSASSVIETIRMLTADGGRRYKELTSAIPADGDYYLSGHYRRFIEIVTSPSV</sequence>
<dbReference type="RefSeq" id="WP_100180009.1">
    <property type="nucleotide sequence ID" value="NZ_LFJC01000003.1"/>
</dbReference>
<evidence type="ECO:0008006" key="3">
    <source>
        <dbReference type="Google" id="ProtNLM"/>
    </source>
</evidence>
<keyword evidence="2" id="KW-1185">Reference proteome</keyword>
<dbReference type="EMBL" id="LFJC01000003">
    <property type="protein sequence ID" value="PIT04889.1"/>
    <property type="molecule type" value="Genomic_DNA"/>
</dbReference>
<organism evidence="1 2">
    <name type="scientific">Bradyrhizobium nitroreducens</name>
    <dbReference type="NCBI Taxonomy" id="709803"/>
    <lineage>
        <taxon>Bacteria</taxon>
        <taxon>Pseudomonadati</taxon>
        <taxon>Pseudomonadota</taxon>
        <taxon>Alphaproteobacteria</taxon>
        <taxon>Hyphomicrobiales</taxon>
        <taxon>Nitrobacteraceae</taxon>
        <taxon>Bradyrhizobium</taxon>
    </lineage>
</organism>
<protein>
    <recommendedName>
        <fullName evidence="3">Glycosyl transferase family 1 domain-containing protein</fullName>
    </recommendedName>
</protein>
<accession>A0A2M6UJZ6</accession>
<evidence type="ECO:0000313" key="1">
    <source>
        <dbReference type="EMBL" id="PIT04889.1"/>
    </source>
</evidence>
<name>A0A2M6UJZ6_9BRAD</name>
<reference evidence="1 2" key="1">
    <citation type="submission" date="2015-06" db="EMBL/GenBank/DDBJ databases">
        <title>Comparative genome analysis of nirS-carrying Bradyrhizobium sp. strains.</title>
        <authorList>
            <person name="Ishii S."/>
            <person name="Jang J."/>
            <person name="Nishizawa T."/>
            <person name="Senoo K."/>
        </authorList>
    </citation>
    <scope>NUCLEOTIDE SEQUENCE [LARGE SCALE GENOMIC DNA]</scope>
    <source>
        <strain evidence="1 2">TSA1</strain>
    </source>
</reference>
<dbReference type="SUPFAM" id="SSF53756">
    <property type="entry name" value="UDP-Glycosyltransferase/glycogen phosphorylase"/>
    <property type="match status" value="1"/>
</dbReference>
<evidence type="ECO:0000313" key="2">
    <source>
        <dbReference type="Proteomes" id="UP000228930"/>
    </source>
</evidence>
<gene>
    <name evidence="1" type="ORF">TSA1_32200</name>
</gene>